<dbReference type="EC" id="6.3.5.3" evidence="9"/>
<dbReference type="Pfam" id="PF02769">
    <property type="entry name" value="AIRS_C"/>
    <property type="match status" value="1"/>
</dbReference>
<dbReference type="SMART" id="SM01211">
    <property type="entry name" value="GATase_5"/>
    <property type="match status" value="1"/>
</dbReference>
<keyword evidence="3" id="KW-0547">Nucleotide-binding</keyword>
<dbReference type="SUPFAM" id="SSF56042">
    <property type="entry name" value="PurM C-terminal domain-like"/>
    <property type="match status" value="2"/>
</dbReference>
<dbReference type="PROSITE" id="PS51273">
    <property type="entry name" value="GATASE_TYPE_1"/>
    <property type="match status" value="1"/>
</dbReference>
<dbReference type="Pfam" id="PF18072">
    <property type="entry name" value="FGAR-AT_linker"/>
    <property type="match status" value="1"/>
</dbReference>
<reference evidence="9 10" key="1">
    <citation type="submission" date="2021-05" db="EMBL/GenBank/DDBJ databases">
        <title>Fusibacter ferrireducens sp. nov., an anaerobic, sulfur- and Fe-reducing bacterium isolated from the mangrove sediment.</title>
        <authorList>
            <person name="Qiu D."/>
        </authorList>
    </citation>
    <scope>NUCLEOTIDE SEQUENCE [LARGE SCALE GENOMIC DNA]</scope>
    <source>
        <strain evidence="9 10">DSM 12116</strain>
    </source>
</reference>
<evidence type="ECO:0000256" key="1">
    <source>
        <dbReference type="ARBA" id="ARBA00022598"/>
    </source>
</evidence>
<dbReference type="Gene3D" id="3.40.50.880">
    <property type="match status" value="1"/>
</dbReference>
<name>A0ABS5PTT2_9FIRM</name>
<gene>
    <name evidence="9" type="ORF">KHM83_14005</name>
</gene>
<keyword evidence="2" id="KW-0479">Metal-binding</keyword>
<organism evidence="9 10">
    <name type="scientific">Fusibacter paucivorans</name>
    <dbReference type="NCBI Taxonomy" id="76009"/>
    <lineage>
        <taxon>Bacteria</taxon>
        <taxon>Bacillati</taxon>
        <taxon>Bacillota</taxon>
        <taxon>Clostridia</taxon>
        <taxon>Eubacteriales</taxon>
        <taxon>Eubacteriales Family XII. Incertae Sedis</taxon>
        <taxon>Fusibacter</taxon>
    </lineage>
</organism>
<dbReference type="SUPFAM" id="SSF55326">
    <property type="entry name" value="PurM N-terminal domain-like"/>
    <property type="match status" value="2"/>
</dbReference>
<keyword evidence="5" id="KW-0067">ATP-binding</keyword>
<evidence type="ECO:0000256" key="6">
    <source>
        <dbReference type="ARBA" id="ARBA00022842"/>
    </source>
</evidence>
<comment type="caution">
    <text evidence="9">The sequence shown here is derived from an EMBL/GenBank/DDBJ whole genome shotgun (WGS) entry which is preliminary data.</text>
</comment>
<feature type="domain" description="PurM-like C-terminal" evidence="7">
    <location>
        <begin position="439"/>
        <end position="590"/>
    </location>
</feature>
<evidence type="ECO:0000259" key="7">
    <source>
        <dbReference type="Pfam" id="PF02769"/>
    </source>
</evidence>
<evidence type="ECO:0000259" key="8">
    <source>
        <dbReference type="Pfam" id="PF18072"/>
    </source>
</evidence>
<proteinExistence type="predicted"/>
<protein>
    <submittedName>
        <fullName evidence="9">Phosphoribosylformylglycinamidine synthase</fullName>
        <ecNumber evidence="9">6.3.5.3</ecNumber>
    </submittedName>
</protein>
<keyword evidence="10" id="KW-1185">Reference proteome</keyword>
<dbReference type="PANTHER" id="PTHR10099">
    <property type="entry name" value="PHOSPHORIBOSYLFORMYLGLYCINAMIDINE SYNTHASE"/>
    <property type="match status" value="1"/>
</dbReference>
<dbReference type="Pfam" id="PF13507">
    <property type="entry name" value="GATase_5"/>
    <property type="match status" value="1"/>
</dbReference>
<dbReference type="PANTHER" id="PTHR10099:SF1">
    <property type="entry name" value="PHOSPHORIBOSYLFORMYLGLYCINAMIDINE SYNTHASE"/>
    <property type="match status" value="1"/>
</dbReference>
<evidence type="ECO:0000256" key="5">
    <source>
        <dbReference type="ARBA" id="ARBA00022840"/>
    </source>
</evidence>
<dbReference type="GO" id="GO:0004642">
    <property type="term" value="F:phosphoribosylformylglycinamidine synthase activity"/>
    <property type="evidence" value="ECO:0007669"/>
    <property type="project" value="UniProtKB-EC"/>
</dbReference>
<dbReference type="EMBL" id="JAHBCL010000025">
    <property type="protein sequence ID" value="MBS7527794.1"/>
    <property type="molecule type" value="Genomic_DNA"/>
</dbReference>
<dbReference type="InterPro" id="IPR029062">
    <property type="entry name" value="Class_I_gatase-like"/>
</dbReference>
<dbReference type="InterPro" id="IPR041609">
    <property type="entry name" value="PurL_linker"/>
</dbReference>
<evidence type="ECO:0000256" key="4">
    <source>
        <dbReference type="ARBA" id="ARBA00022755"/>
    </source>
</evidence>
<dbReference type="SUPFAM" id="SSF52317">
    <property type="entry name" value="Class I glutamine amidotransferase-like"/>
    <property type="match status" value="1"/>
</dbReference>
<dbReference type="RefSeq" id="WP_213237652.1">
    <property type="nucleotide sequence ID" value="NZ_JAHBCL010000025.1"/>
</dbReference>
<dbReference type="Gene3D" id="3.90.650.10">
    <property type="entry name" value="PurM-like C-terminal domain"/>
    <property type="match status" value="2"/>
</dbReference>
<dbReference type="InterPro" id="IPR036921">
    <property type="entry name" value="PurM-like_N_sf"/>
</dbReference>
<dbReference type="Gene3D" id="3.30.1330.10">
    <property type="entry name" value="PurM-like, N-terminal domain"/>
    <property type="match status" value="2"/>
</dbReference>
<keyword evidence="1 9" id="KW-0436">Ligase</keyword>
<sequence>MVTRIMVEKKNGFNVEALGMLNDIKATLHMPALERVRVINCYDIEDVETANMPLITQSVLSEPNVDVIVPSLELASNMRAFRMALLPGQFDQRADSAAQCIELVTLEARPELIASKMIVLEGVLTDEDFLKIKQYLINPVESHEVAMAVPEHVGMTMEVPASVATVEGFAAMDSDALETYRQQMGFAMTIGDLGHVQQYFKEEAKRNPTVTELKVIDTYWSDHCRHTTFLTEITDIHIEESLYTTPVQKAYDAYCSMRSSLGIEGRKAQSLMDLATINTKALRAKGGLQDLDVSDEINACSIEIDVDVNGVKEPWLLMFKNETHNHPTEIEPFGGAATCLGGAIRDPLSGRSYVYQSMRVTGAADPRVPFEETLDGKLPQKVITQKAAAGFSAYGNQIGLATGHVAEVYDPDFVAKRMEVGAVVGAAPKANVVREVPAAGDIILLVGGRTGRDGIGGATGSSKEHTEDSLMSCGAEVQKGNAPVERKIQRLFRIPELARMIKRCNDFGAGGVSVAIGELADSLEINLDAVTKKYEGLDGTEIAISESQERMAVVVAPEDVERFQSFCANENLEVKEVAKVTDTGRLIMKWRGEEILNLSRAFLDTNGVKGQTSIIVEKPDDVSYFDTFSQQHERLETIWLDMLSDLNCCSQKGLVERFDNTIGAGTVLLPFGGNTQQTPAQVMVAKLPLLNGETDTVSMMSYGYDPKIGKWSPFHGGMYAVLDSIAKLVAAGADYQKIRLSLQEYFEKLGENPTKWGKPFSALLGASYVQTQFETAAIGGKDSMSGTFKAVNVPPTLISFAVAAGNAGDIVTPELKQSGNVLLYLEAGRDHAAVPAFESIKAAYQCYHEQLLKGRVQSAHTVGYGGIAVAVSKMSFGNGVGLSLMDCAKPHLFEPAYGGIVFEVKAEDVPHFDAAYFLKIGETIQEPVIKLSEMQLPIDRALAAWSKPLQSIFPEIHKGEGHAGTHDFVNQTFIKSSFKAASPKVFIPAFPGTNCEWDTQIAFEKAGATPLPFLFKNLSKQAIVDSLDEMVKLIDSAQMIALPGGFSAGDEPEGSGKFIASVFRNPNVAEAVMRLIYERDGLVIGICNGFQALIKLGLLPYGDIRTLDDDSPTLTFNKIGRHVAKLTPVRVASTLSPWLYEANVGDVVQTAFSHGEGRFYASDAWVRRLSENGQIATQYVDLSGRPTYDGHFNINGSVEAIEGITSANGRILGKMGHSERIGKHLYKNIYGEKDLKIFKSGVNYFK</sequence>
<dbReference type="CDD" id="cd02204">
    <property type="entry name" value="PurL_repeat2"/>
    <property type="match status" value="1"/>
</dbReference>
<accession>A0ABS5PTT2</accession>
<evidence type="ECO:0000313" key="10">
    <source>
        <dbReference type="Proteomes" id="UP000746471"/>
    </source>
</evidence>
<dbReference type="NCBIfam" id="TIGR01857">
    <property type="entry name" value="FGAM-synthase"/>
    <property type="match status" value="1"/>
</dbReference>
<dbReference type="InterPro" id="IPR010141">
    <property type="entry name" value="FGAM_synthase"/>
</dbReference>
<evidence type="ECO:0000313" key="9">
    <source>
        <dbReference type="EMBL" id="MBS7527794.1"/>
    </source>
</evidence>
<feature type="domain" description="Phosphoribosylformylglycinamidine synthase linker" evidence="8">
    <location>
        <begin position="177"/>
        <end position="226"/>
    </location>
</feature>
<evidence type="ECO:0000256" key="2">
    <source>
        <dbReference type="ARBA" id="ARBA00022723"/>
    </source>
</evidence>
<dbReference type="InterPro" id="IPR010918">
    <property type="entry name" value="PurM-like_C_dom"/>
</dbReference>
<dbReference type="InterPro" id="IPR036676">
    <property type="entry name" value="PurM-like_C_sf"/>
</dbReference>
<evidence type="ECO:0000256" key="3">
    <source>
        <dbReference type="ARBA" id="ARBA00022741"/>
    </source>
</evidence>
<dbReference type="Proteomes" id="UP000746471">
    <property type="component" value="Unassembled WGS sequence"/>
</dbReference>
<keyword evidence="6" id="KW-0460">Magnesium</keyword>
<keyword evidence="4" id="KW-0658">Purine biosynthesis</keyword>
<dbReference type="CDD" id="cd02203">
    <property type="entry name" value="PurL_repeat1"/>
    <property type="match status" value="1"/>
</dbReference>